<evidence type="ECO:0000313" key="2">
    <source>
        <dbReference type="EMBL" id="CAK9183044.1"/>
    </source>
</evidence>
<feature type="region of interest" description="Disordered" evidence="1">
    <location>
        <begin position="665"/>
        <end position="870"/>
    </location>
</feature>
<feature type="compositionally biased region" description="Basic and acidic residues" evidence="1">
    <location>
        <begin position="269"/>
        <end position="280"/>
    </location>
</feature>
<comment type="caution">
    <text evidence="2">The sequence shown here is derived from an EMBL/GenBank/DDBJ whole genome shotgun (WGS) entry which is preliminary data.</text>
</comment>
<feature type="compositionally biased region" description="Polar residues" evidence="1">
    <location>
        <begin position="818"/>
        <end position="832"/>
    </location>
</feature>
<dbReference type="PANTHER" id="PTHR31008">
    <property type="entry name" value="COP1-INTERACTING PROTEIN-RELATED"/>
    <property type="match status" value="1"/>
</dbReference>
<evidence type="ECO:0000313" key="3">
    <source>
        <dbReference type="Proteomes" id="UP001642360"/>
    </source>
</evidence>
<feature type="compositionally biased region" description="Polar residues" evidence="1">
    <location>
        <begin position="117"/>
        <end position="157"/>
    </location>
</feature>
<gene>
    <name evidence="2" type="ORF">ILEXP_LOCUS53277</name>
</gene>
<organism evidence="2 3">
    <name type="scientific">Ilex paraguariensis</name>
    <name type="common">yerba mate</name>
    <dbReference type="NCBI Taxonomy" id="185542"/>
    <lineage>
        <taxon>Eukaryota</taxon>
        <taxon>Viridiplantae</taxon>
        <taxon>Streptophyta</taxon>
        <taxon>Embryophyta</taxon>
        <taxon>Tracheophyta</taxon>
        <taxon>Spermatophyta</taxon>
        <taxon>Magnoliopsida</taxon>
        <taxon>eudicotyledons</taxon>
        <taxon>Gunneridae</taxon>
        <taxon>Pentapetalae</taxon>
        <taxon>asterids</taxon>
        <taxon>campanulids</taxon>
        <taxon>Aquifoliales</taxon>
        <taxon>Aquifoliaceae</taxon>
        <taxon>Ilex</taxon>
    </lineage>
</organism>
<feature type="compositionally biased region" description="Polar residues" evidence="1">
    <location>
        <begin position="698"/>
        <end position="717"/>
    </location>
</feature>
<name>A0ABC8UPZ3_9AQUA</name>
<feature type="compositionally biased region" description="Basic and acidic residues" evidence="1">
    <location>
        <begin position="719"/>
        <end position="745"/>
    </location>
</feature>
<feature type="compositionally biased region" description="Polar residues" evidence="1">
    <location>
        <begin position="854"/>
        <end position="865"/>
    </location>
</feature>
<feature type="region of interest" description="Disordered" evidence="1">
    <location>
        <begin position="1021"/>
        <end position="1070"/>
    </location>
</feature>
<keyword evidence="3" id="KW-1185">Reference proteome</keyword>
<dbReference type="EMBL" id="CAUOFW020008502">
    <property type="protein sequence ID" value="CAK9183044.1"/>
    <property type="molecule type" value="Genomic_DNA"/>
</dbReference>
<evidence type="ECO:0008006" key="4">
    <source>
        <dbReference type="Google" id="ProtNLM"/>
    </source>
</evidence>
<sequence length="1070" mass="117962">MVLGTFCSKNGTAMARLQRILGTRKAVLRKEQAMAYARALVAGFEIDYIDDLISFADAFGASRLREACINFIELCKKKNDDRVWMDEIAAMQACSYPELSYSGTSGIVLAGEDNYPSQDIMNAQNGGPPSRNQDGSINASESDTTTSSGSLNPNQDGKPQVPMSWATHLPQYMHNLQGPLFQQMPPYPGYPFPGMQLAPPYYSGNVQWPPNVEESGQGLNWEHDYRRNRPSKKSKEKYSHRKGSRILEEDDMTDPSNSSSENGSDDYEEHEKKGSLIEKLHARKHGKRSSRKVVIRNINYITSKRDGEKGSGSECNSSDEDGFIDGDSLKQHVEEAVGSLERHHKSTSRGKKKRDGSIHHDGTTGAADQHDENVVANNFEGQTRNESWDMFQNLLMKEADSGANGMDSQSAHIEEFLTTKTSAERMPIEFNMESKVTKHCVVSTDSFFMTERVTGSDGKTGIANFESGEYIRPVTKRDSTYEELLLTQREKESESHLHGTLSDSFTESSIVKSRREDFFISNQPNISTNQDGSIDHSYSSSFVVDHFQSSKNKKDVVDDSFMVQARPIHNLSDSELRTDIFMVSDVVGDSQPRQNTPDNTQEKAEATNVYEPDDLYVVLGRDSAVDQALVSWNPEMDYGNNSSFSEAVKRQSDVATTDCVDAKQGANAGITGSSEEKGMSKEARSKASAKSLGKSKSEILSRSNKPSSGSRTMVQKSKSVKEEETRKKMEELLIQRQKRIAERSAVRATSKRTPEESQKTIASQKNEKQKVQNPTTEIKHQNKTVLRSSTIDRLAAARTTHKLSDTEVKPGQPKKPTLKSNGLVGTSSSQKTGGAENKKLNSNKVRPSDKKNSPKNSNGLDSSVSDVKGEKDCMDAMTALPAEFSTAQSTQPSAVIDDSENIKGLHITPIENNKRDMSSQGAVLDDKSYTVISYKDNLSVPTENHSGQLDCLNSDKKLTSKPSPVLLEGTPVSEDPGGCTPDTTPPTLPGKALNSTAMDIDNDGVANKTFSLSSEISVIEISTPPPDNEMNPELTHSRKKWNSDENSPKAAKGFRKLLLFGRKSKNSPMD</sequence>
<feature type="compositionally biased region" description="Basic residues" evidence="1">
    <location>
        <begin position="228"/>
        <end position="244"/>
    </location>
</feature>
<feature type="compositionally biased region" description="Basic residues" evidence="1">
    <location>
        <begin position="342"/>
        <end position="354"/>
    </location>
</feature>
<dbReference type="Proteomes" id="UP001642360">
    <property type="component" value="Unassembled WGS sequence"/>
</dbReference>
<feature type="compositionally biased region" description="Basic residues" evidence="1">
    <location>
        <begin position="281"/>
        <end position="291"/>
    </location>
</feature>
<evidence type="ECO:0000256" key="1">
    <source>
        <dbReference type="SAM" id="MobiDB-lite"/>
    </source>
</evidence>
<feature type="compositionally biased region" description="Basic and acidic residues" evidence="1">
    <location>
        <begin position="674"/>
        <end position="685"/>
    </location>
</feature>
<proteinExistence type="predicted"/>
<feature type="region of interest" description="Disordered" evidence="1">
    <location>
        <begin position="215"/>
        <end position="291"/>
    </location>
</feature>
<feature type="region of interest" description="Disordered" evidence="1">
    <location>
        <begin position="304"/>
        <end position="372"/>
    </location>
</feature>
<reference evidence="2 3" key="1">
    <citation type="submission" date="2024-02" db="EMBL/GenBank/DDBJ databases">
        <authorList>
            <person name="Vignale AGUSTIN F."/>
            <person name="Sosa J E."/>
            <person name="Modenutti C."/>
        </authorList>
    </citation>
    <scope>NUCLEOTIDE SEQUENCE [LARGE SCALE GENOMIC DNA]</scope>
</reference>
<accession>A0ABC8UPZ3</accession>
<dbReference type="AlphaFoldDB" id="A0ABC8UPZ3"/>
<protein>
    <recommendedName>
        <fullName evidence="4">COP1-interacting protein 7</fullName>
    </recommendedName>
</protein>
<dbReference type="PANTHER" id="PTHR31008:SF4">
    <property type="entry name" value="COP1-INTERACTING PROTEIN 7"/>
    <property type="match status" value="1"/>
</dbReference>
<feature type="compositionally biased region" description="Basic and acidic residues" evidence="1">
    <location>
        <begin position="355"/>
        <end position="372"/>
    </location>
</feature>
<feature type="region of interest" description="Disordered" evidence="1">
    <location>
        <begin position="117"/>
        <end position="163"/>
    </location>
</feature>
<feature type="region of interest" description="Disordered" evidence="1">
    <location>
        <begin position="942"/>
        <end position="991"/>
    </location>
</feature>